<reference evidence="1 2" key="1">
    <citation type="submission" date="2021-02" db="EMBL/GenBank/DDBJ databases">
        <title>Plant Genome Project.</title>
        <authorList>
            <person name="Zhang R.-G."/>
        </authorList>
    </citation>
    <scope>NUCLEOTIDE SEQUENCE [LARGE SCALE GENOMIC DNA]</scope>
    <source>
        <tissue evidence="1">Leaves</tissue>
    </source>
</reference>
<comment type="caution">
    <text evidence="1">The sequence shown here is derived from an EMBL/GenBank/DDBJ whole genome shotgun (WGS) entry which is preliminary data.</text>
</comment>
<organism evidence="1 2">
    <name type="scientific">Xanthoceras sorbifolium</name>
    <dbReference type="NCBI Taxonomy" id="99658"/>
    <lineage>
        <taxon>Eukaryota</taxon>
        <taxon>Viridiplantae</taxon>
        <taxon>Streptophyta</taxon>
        <taxon>Embryophyta</taxon>
        <taxon>Tracheophyta</taxon>
        <taxon>Spermatophyta</taxon>
        <taxon>Magnoliopsida</taxon>
        <taxon>eudicotyledons</taxon>
        <taxon>Gunneridae</taxon>
        <taxon>Pentapetalae</taxon>
        <taxon>rosids</taxon>
        <taxon>malvids</taxon>
        <taxon>Sapindales</taxon>
        <taxon>Sapindaceae</taxon>
        <taxon>Xanthoceroideae</taxon>
        <taxon>Xanthoceras</taxon>
    </lineage>
</organism>
<evidence type="ECO:0000313" key="2">
    <source>
        <dbReference type="Proteomes" id="UP000827721"/>
    </source>
</evidence>
<protein>
    <submittedName>
        <fullName evidence="1">Uncharacterized protein</fullName>
    </submittedName>
</protein>
<proteinExistence type="predicted"/>
<dbReference type="EMBL" id="JAFEMO010000019">
    <property type="protein sequence ID" value="KAH7534685.1"/>
    <property type="molecule type" value="Genomic_DNA"/>
</dbReference>
<name>A0ABQ8H0D8_9ROSI</name>
<keyword evidence="2" id="KW-1185">Reference proteome</keyword>
<evidence type="ECO:0000313" key="1">
    <source>
        <dbReference type="EMBL" id="KAH7534685.1"/>
    </source>
</evidence>
<dbReference type="Proteomes" id="UP000827721">
    <property type="component" value="Unassembled WGS sequence"/>
</dbReference>
<accession>A0ABQ8H0D8</accession>
<gene>
    <name evidence="1" type="ORF">JRO89_XSUnG0001700</name>
</gene>
<sequence>MVGQNHSVVLDGNINPYTAAFLGRIDTFKLTRYDEEINKSIHDDSKMLICAQVEAATRRTEEDEAQSAQVVKELTTIKAQLVEMSSNFNEQMLEIQVQLRVLKSLFRYVFVMWLWKT</sequence>